<protein>
    <submittedName>
        <fullName evidence="1">Uncharacterized protein</fullName>
    </submittedName>
</protein>
<proteinExistence type="predicted"/>
<dbReference type="Proteomes" id="UP001418796">
    <property type="component" value="Unassembled WGS sequence"/>
</dbReference>
<evidence type="ECO:0000313" key="2">
    <source>
        <dbReference type="Proteomes" id="UP001418796"/>
    </source>
</evidence>
<sequence>MGRKIGNIGTLNIVRATEESIKEIEQINNVGLVLYSRETAHLLPLLNANNIGKTFEIDHDTRSVSGSLTIDSDYLMAFDQTILIMVSGVCIIDKNVTVDQLKQTKCQLYVSGVVYTPPHLHGATGLILRSTSGTIETYEEELPHYTVGNVTLSNGYLEGLNNQTPLLVSGKLSIEPDLDLELFKQKIARVILTGKATLYKHQEHIFHKKATVLGKVEVIPTDYLELKKTLSLTKQSIKRFKQRSIYTNKPILIDASVSREAFEKAFSSIHSTSYVVCPEDLEDLVYEALDQIETEVLSFTTHVRMVEKEEWHGDDAEMLNGDTALVVEKSLTLSDSVTPELLGQRLQEIHLFGTIYTVSSSQKALVQRLLQTNHGEVIDLSKQELKEGLDNIGELTL</sequence>
<keyword evidence="2" id="KW-1185">Reference proteome</keyword>
<reference evidence="1 2" key="1">
    <citation type="submission" date="2024-03" db="EMBL/GenBank/DDBJ databases">
        <title>Bacilli Hybrid Assemblies.</title>
        <authorList>
            <person name="Kovac J."/>
        </authorList>
    </citation>
    <scope>NUCLEOTIDE SEQUENCE [LARGE SCALE GENOMIC DNA]</scope>
    <source>
        <strain evidence="1 2">FSL R7-0666</strain>
    </source>
</reference>
<organism evidence="1 2">
    <name type="scientific">Alkalicoccobacillus gibsonii</name>
    <dbReference type="NCBI Taxonomy" id="79881"/>
    <lineage>
        <taxon>Bacteria</taxon>
        <taxon>Bacillati</taxon>
        <taxon>Bacillota</taxon>
        <taxon>Bacilli</taxon>
        <taxon>Bacillales</taxon>
        <taxon>Bacillaceae</taxon>
        <taxon>Alkalicoccobacillus</taxon>
    </lineage>
</organism>
<comment type="caution">
    <text evidence="1">The sequence shown here is derived from an EMBL/GenBank/DDBJ whole genome shotgun (WGS) entry which is preliminary data.</text>
</comment>
<dbReference type="RefSeq" id="WP_343128976.1">
    <property type="nucleotide sequence ID" value="NZ_JBCITK010000001.1"/>
</dbReference>
<accession>A0ABU9VD87</accession>
<evidence type="ECO:0000313" key="1">
    <source>
        <dbReference type="EMBL" id="MEN0641788.1"/>
    </source>
</evidence>
<dbReference type="EMBL" id="JBCITK010000001">
    <property type="protein sequence ID" value="MEN0641788.1"/>
    <property type="molecule type" value="Genomic_DNA"/>
</dbReference>
<gene>
    <name evidence="1" type="ORF">MKY91_01240</name>
</gene>
<name>A0ABU9VD87_9BACI</name>